<reference evidence="1 2" key="1">
    <citation type="journal article" date="2004" name="Appl. Environ. Microbiol.">
        <title>Mineralization of individual congeners of linear alkylbenzenesulfonate by defined pairs of heterotrophic bacteria.</title>
        <authorList>
            <person name="Schleheck D."/>
            <person name="Knepper T.P."/>
            <person name="Fischer K."/>
            <person name="Cook A.M."/>
        </authorList>
    </citation>
    <scope>NUCLEOTIDE SEQUENCE [LARGE SCALE GENOMIC DNA]</scope>
    <source>
        <strain evidence="2">DSM 14801 / SPH-1</strain>
    </source>
</reference>
<accession>A9C2K8</accession>
<keyword evidence="2" id="KW-1185">Reference proteome</keyword>
<dbReference type="STRING" id="398578.Daci_3725"/>
<name>A9C2K8_DELAS</name>
<dbReference type="EMBL" id="CP000884">
    <property type="protein sequence ID" value="ABX36357.1"/>
    <property type="molecule type" value="Genomic_DNA"/>
</dbReference>
<dbReference type="AlphaFoldDB" id="A9C2K8"/>
<sequence length="109" mass="12754">MGKIKFCEVDDEFFYFSSDFLKFSVPKFIKGEEMVWEKGDEKYKLIKMPVPLRLFGKKIDSYKVTHEKTGMEYFYSKKFGIVMMKMKDIVAPIFILEEDCGIAASASCR</sequence>
<dbReference type="Proteomes" id="UP000000784">
    <property type="component" value="Chromosome"/>
</dbReference>
<reference evidence="2" key="2">
    <citation type="submission" date="2007-11" db="EMBL/GenBank/DDBJ databases">
        <title>Complete sequence of Delftia acidovorans DSM 14801 / SPH-1.</title>
        <authorList>
            <person name="Copeland A."/>
            <person name="Lucas S."/>
            <person name="Lapidus A."/>
            <person name="Barry K."/>
            <person name="Glavina del Rio T."/>
            <person name="Dalin E."/>
            <person name="Tice H."/>
            <person name="Pitluck S."/>
            <person name="Lowry S."/>
            <person name="Clum A."/>
            <person name="Schmutz J."/>
            <person name="Larimer F."/>
            <person name="Land M."/>
            <person name="Hauser L."/>
            <person name="Kyrpides N."/>
            <person name="Kim E."/>
            <person name="Schleheck D."/>
            <person name="Richardson P."/>
        </authorList>
    </citation>
    <scope>NUCLEOTIDE SEQUENCE [LARGE SCALE GENOMIC DNA]</scope>
    <source>
        <strain evidence="2">DSM 14801 / SPH-1</strain>
    </source>
</reference>
<protein>
    <submittedName>
        <fullName evidence="1">Uncharacterized protein</fullName>
    </submittedName>
</protein>
<proteinExistence type="predicted"/>
<evidence type="ECO:0000313" key="2">
    <source>
        <dbReference type="Proteomes" id="UP000000784"/>
    </source>
</evidence>
<organism evidence="1 2">
    <name type="scientific">Delftia acidovorans (strain DSM 14801 / SPH-1)</name>
    <dbReference type="NCBI Taxonomy" id="398578"/>
    <lineage>
        <taxon>Bacteria</taxon>
        <taxon>Pseudomonadati</taxon>
        <taxon>Pseudomonadota</taxon>
        <taxon>Betaproteobacteria</taxon>
        <taxon>Burkholderiales</taxon>
        <taxon>Comamonadaceae</taxon>
        <taxon>Delftia</taxon>
    </lineage>
</organism>
<dbReference type="HOGENOM" id="CLU_2179533_0_0_4"/>
<gene>
    <name evidence="1" type="ordered locus">Daci_3725</name>
</gene>
<dbReference type="KEGG" id="dac:Daci_3725"/>
<evidence type="ECO:0000313" key="1">
    <source>
        <dbReference type="EMBL" id="ABX36357.1"/>
    </source>
</evidence>